<evidence type="ECO:0000313" key="2">
    <source>
        <dbReference type="Proteomes" id="UP000427716"/>
    </source>
</evidence>
<dbReference type="KEGG" id="ghl:GM160_07415"/>
<dbReference type="Gene3D" id="3.40.50.300">
    <property type="entry name" value="P-loop containing nucleotide triphosphate hydrolases"/>
    <property type="match status" value="1"/>
</dbReference>
<dbReference type="Pfam" id="PF05402">
    <property type="entry name" value="PqqD"/>
    <property type="match status" value="1"/>
</dbReference>
<dbReference type="AlphaFoldDB" id="A0A6I6CZ98"/>
<keyword evidence="2" id="KW-1185">Reference proteome</keyword>
<reference evidence="1 2" key="1">
    <citation type="submission" date="2019-11" db="EMBL/GenBank/DDBJ databases">
        <authorList>
            <person name="Zhang J."/>
            <person name="Sun C."/>
        </authorList>
    </citation>
    <scope>NUCLEOTIDE SEQUENCE [LARGE SCALE GENOMIC DNA]</scope>
    <source>
        <strain evidence="2">sp2</strain>
    </source>
</reference>
<dbReference type="SUPFAM" id="SSF53795">
    <property type="entry name" value="PEP carboxykinase-like"/>
    <property type="match status" value="1"/>
</dbReference>
<accession>A0A6I6CZ98</accession>
<gene>
    <name evidence="1" type="ORF">GM160_07415</name>
</gene>
<name>A0A6I6CZ98_9GAMM</name>
<proteinExistence type="predicted"/>
<dbReference type="InterPro" id="IPR027417">
    <property type="entry name" value="P-loop_NTPase"/>
</dbReference>
<dbReference type="InterPro" id="IPR041881">
    <property type="entry name" value="PqqD_sf"/>
</dbReference>
<dbReference type="Proteomes" id="UP000427716">
    <property type="component" value="Chromosome"/>
</dbReference>
<dbReference type="Gene3D" id="1.10.10.1150">
    <property type="entry name" value="Coenzyme PQQ synthesis protein D (PqqD)"/>
    <property type="match status" value="1"/>
</dbReference>
<organism evidence="1 2">
    <name type="scientific">Guyparkeria halophila</name>
    <dbReference type="NCBI Taxonomy" id="47960"/>
    <lineage>
        <taxon>Bacteria</taxon>
        <taxon>Pseudomonadati</taxon>
        <taxon>Pseudomonadota</taxon>
        <taxon>Gammaproteobacteria</taxon>
        <taxon>Chromatiales</taxon>
        <taxon>Thioalkalibacteraceae</taxon>
        <taxon>Guyparkeria</taxon>
    </lineage>
</organism>
<dbReference type="InterPro" id="IPR008792">
    <property type="entry name" value="PQQD"/>
</dbReference>
<dbReference type="RefSeq" id="WP_156574263.1">
    <property type="nucleotide sequence ID" value="NZ_CP046415.1"/>
</dbReference>
<dbReference type="EMBL" id="CP046415">
    <property type="protein sequence ID" value="QGT78740.1"/>
    <property type="molecule type" value="Genomic_DNA"/>
</dbReference>
<evidence type="ECO:0000313" key="1">
    <source>
        <dbReference type="EMBL" id="QGT78740.1"/>
    </source>
</evidence>
<sequence>MTRAGTAIEAHDLVLPGIGPAVRVSGCPDVVAAFTAALPGWSIDAVPATGLAPSIRLEAVDGGCRHVSPSYPRGLTHQSPVSAACAVVADVIERFLELNPQWVGLHCASVELNGRLVLFPETHRAGKSTLVAALAGGGLRVFGDDVLVLDDEGPGRTRGMAMGVAPRLRLPLPMPPAVDVSLLQYAETHAGPEDDRYRYLDLPEGQLAEHGEALPLGAVVLLERDERLTEAELVPLAPGDGLTRLLRQHFAHDLPSEALMARFLPLMQSLPCRLLRYPEPLAATRRLLAAMPGVIDGVEEASQAAAGVSGPRRQTAAVDADDRWRAATAVREYELEADRFLIHVPSGAIYRLNATGQLVWGLLKEEAISGREIAELLGELHTTVPSSQIRVDVQALLADLVHAELVGRGNGVRTIF</sequence>
<protein>
    <submittedName>
        <fullName evidence="1">PqqD family peptide modification chaperone</fullName>
    </submittedName>
</protein>